<dbReference type="Gene3D" id="2.60.40.10">
    <property type="entry name" value="Immunoglobulins"/>
    <property type="match status" value="2"/>
</dbReference>
<evidence type="ECO:0000313" key="3">
    <source>
        <dbReference type="Ensembl" id="ENSPMGP00000005547.1"/>
    </source>
</evidence>
<dbReference type="PANTHER" id="PTHR10075:SF105">
    <property type="entry name" value="COILED-COIL DOMAIN CONTAINING 141"/>
    <property type="match status" value="1"/>
</dbReference>
<proteinExistence type="predicted"/>
<dbReference type="Pfam" id="PF13895">
    <property type="entry name" value="Ig_2"/>
    <property type="match status" value="1"/>
</dbReference>
<dbReference type="InterPro" id="IPR003599">
    <property type="entry name" value="Ig_sub"/>
</dbReference>
<dbReference type="GO" id="GO:0007411">
    <property type="term" value="P:axon guidance"/>
    <property type="evidence" value="ECO:0007669"/>
    <property type="project" value="TreeGrafter"/>
</dbReference>
<dbReference type="InterPro" id="IPR013783">
    <property type="entry name" value="Ig-like_fold"/>
</dbReference>
<evidence type="ECO:0000259" key="2">
    <source>
        <dbReference type="PROSITE" id="PS50835"/>
    </source>
</evidence>
<dbReference type="InterPro" id="IPR003598">
    <property type="entry name" value="Ig_sub2"/>
</dbReference>
<reference evidence="3" key="1">
    <citation type="submission" date="2025-08" db="UniProtKB">
        <authorList>
            <consortium name="Ensembl"/>
        </authorList>
    </citation>
    <scope>IDENTIFICATION</scope>
</reference>
<dbReference type="PROSITE" id="PS50835">
    <property type="entry name" value="IG_LIKE"/>
    <property type="match status" value="1"/>
</dbReference>
<dbReference type="STRING" id="409849.ENSPMGP00000005547"/>
<dbReference type="GO" id="GO:0030424">
    <property type="term" value="C:axon"/>
    <property type="evidence" value="ECO:0007669"/>
    <property type="project" value="TreeGrafter"/>
</dbReference>
<evidence type="ECO:0000256" key="1">
    <source>
        <dbReference type="ARBA" id="ARBA00023319"/>
    </source>
</evidence>
<dbReference type="GO" id="GO:0005886">
    <property type="term" value="C:plasma membrane"/>
    <property type="evidence" value="ECO:0007669"/>
    <property type="project" value="TreeGrafter"/>
</dbReference>
<dbReference type="SMART" id="SM00408">
    <property type="entry name" value="IGc2"/>
    <property type="match status" value="2"/>
</dbReference>
<sequence>MCVFLIAEVAPYLRGTARVQQVVLEGNRLVLSCLAGGSWPLEYRWSFNGTNITDWSPQYRSVLERLDAGLYQCVVRNRMGAIIHWKTQVHVAYLGNYSGEDQRKTVTQGRATVLSSPPLASYPQPVVTWYKDGQKIIPNNRLAITLDNQLVVLATTAADAGRYHADAVNELTGESVTSPAIYVSISGKKLFYHG</sequence>
<dbReference type="InterPro" id="IPR013098">
    <property type="entry name" value="Ig_I-set"/>
</dbReference>
<dbReference type="GO" id="GO:0098632">
    <property type="term" value="F:cell-cell adhesion mediator activity"/>
    <property type="evidence" value="ECO:0007669"/>
    <property type="project" value="TreeGrafter"/>
</dbReference>
<dbReference type="AlphaFoldDB" id="A0A3B3ZLM8"/>
<reference evidence="3" key="2">
    <citation type="submission" date="2025-09" db="UniProtKB">
        <authorList>
            <consortium name="Ensembl"/>
        </authorList>
    </citation>
    <scope>IDENTIFICATION</scope>
</reference>
<accession>A0A3B3ZLM8</accession>
<keyword evidence="1" id="KW-0393">Immunoglobulin domain</keyword>
<protein>
    <recommendedName>
        <fullName evidence="2">Ig-like domain-containing protein</fullName>
    </recommendedName>
</protein>
<dbReference type="SUPFAM" id="SSF48726">
    <property type="entry name" value="Immunoglobulin"/>
    <property type="match status" value="2"/>
</dbReference>
<dbReference type="InterPro" id="IPR007110">
    <property type="entry name" value="Ig-like_dom"/>
</dbReference>
<dbReference type="InterPro" id="IPR036179">
    <property type="entry name" value="Ig-like_dom_sf"/>
</dbReference>
<dbReference type="GO" id="GO:0070593">
    <property type="term" value="P:dendrite self-avoidance"/>
    <property type="evidence" value="ECO:0007669"/>
    <property type="project" value="TreeGrafter"/>
</dbReference>
<dbReference type="SMART" id="SM00409">
    <property type="entry name" value="IG"/>
    <property type="match status" value="2"/>
</dbReference>
<organism evidence="3 4">
    <name type="scientific">Periophthalmus magnuspinnatus</name>
    <dbReference type="NCBI Taxonomy" id="409849"/>
    <lineage>
        <taxon>Eukaryota</taxon>
        <taxon>Metazoa</taxon>
        <taxon>Chordata</taxon>
        <taxon>Craniata</taxon>
        <taxon>Vertebrata</taxon>
        <taxon>Euteleostomi</taxon>
        <taxon>Actinopterygii</taxon>
        <taxon>Neopterygii</taxon>
        <taxon>Teleostei</taxon>
        <taxon>Neoteleostei</taxon>
        <taxon>Acanthomorphata</taxon>
        <taxon>Gobiaria</taxon>
        <taxon>Gobiiformes</taxon>
        <taxon>Gobioidei</taxon>
        <taxon>Gobiidae</taxon>
        <taxon>Oxudercinae</taxon>
        <taxon>Periophthalmus</taxon>
    </lineage>
</organism>
<evidence type="ECO:0000313" key="4">
    <source>
        <dbReference type="Proteomes" id="UP000261520"/>
    </source>
</evidence>
<dbReference type="PANTHER" id="PTHR10075">
    <property type="entry name" value="BASIGIN RELATED"/>
    <property type="match status" value="1"/>
</dbReference>
<dbReference type="GO" id="GO:0007156">
    <property type="term" value="P:homophilic cell adhesion via plasma membrane adhesion molecules"/>
    <property type="evidence" value="ECO:0007669"/>
    <property type="project" value="TreeGrafter"/>
</dbReference>
<keyword evidence="4" id="KW-1185">Reference proteome</keyword>
<dbReference type="Ensembl" id="ENSPMGT00000005887.1">
    <property type="protein sequence ID" value="ENSPMGP00000005547.1"/>
    <property type="gene ID" value="ENSPMGG00000004656.1"/>
</dbReference>
<feature type="domain" description="Ig-like" evidence="2">
    <location>
        <begin position="11"/>
        <end position="107"/>
    </location>
</feature>
<dbReference type="Pfam" id="PF07679">
    <property type="entry name" value="I-set"/>
    <property type="match status" value="1"/>
</dbReference>
<name>A0A3B3ZLM8_9GOBI</name>
<dbReference type="Proteomes" id="UP000261520">
    <property type="component" value="Unplaced"/>
</dbReference>